<comment type="cofactor">
    <cofactor evidence="8">
        <name>tungstopterin</name>
        <dbReference type="ChEBI" id="CHEBI:30402"/>
    </cofactor>
</comment>
<dbReference type="InterPro" id="IPR013984">
    <property type="entry name" value="Ald_Fedxn_OxRdtase_dom2"/>
</dbReference>
<dbReference type="EMBL" id="CP072943">
    <property type="protein sequence ID" value="QTX32587.1"/>
    <property type="molecule type" value="Genomic_DNA"/>
</dbReference>
<keyword evidence="5" id="KW-0560">Oxidoreductase</keyword>
<keyword evidence="3" id="KW-0004">4Fe-4S</keyword>
<reference evidence="11" key="1">
    <citation type="submission" date="2021-04" db="EMBL/GenBank/DDBJ databases">
        <title>A novel Synergistetes isolate from a pyrite-forming mixed culture.</title>
        <authorList>
            <person name="Bunk B."/>
            <person name="Sproer C."/>
            <person name="Spring S."/>
            <person name="Pester M."/>
        </authorList>
    </citation>
    <scope>NUCLEOTIDE SEQUENCE [LARGE SCALE GENOMIC DNA]</scope>
    <source>
        <strain evidence="11">J.5.4.2-T.3.5.2</strain>
    </source>
</reference>
<name>A0A9Q7AN91_9BACT</name>
<dbReference type="SUPFAM" id="SSF56228">
    <property type="entry name" value="Aldehyde ferredoxin oxidoreductase, N-terminal domain"/>
    <property type="match status" value="1"/>
</dbReference>
<evidence type="ECO:0000256" key="3">
    <source>
        <dbReference type="ARBA" id="ARBA00022485"/>
    </source>
</evidence>
<dbReference type="Proteomes" id="UP000671879">
    <property type="component" value="Chromosome"/>
</dbReference>
<dbReference type="InterPro" id="IPR013983">
    <property type="entry name" value="Ald_Fedxn_OxRdtase_N"/>
</dbReference>
<protein>
    <submittedName>
        <fullName evidence="10">Aldehyde ferredoxin oxidoreductase family protein</fullName>
    </submittedName>
</protein>
<dbReference type="InterPro" id="IPR036503">
    <property type="entry name" value="Ald_Fedxn_OxRdtase_N_sf"/>
</dbReference>
<keyword evidence="11" id="KW-1185">Reference proteome</keyword>
<keyword evidence="6" id="KW-0408">Iron</keyword>
<dbReference type="GO" id="GO:0051539">
    <property type="term" value="F:4 iron, 4 sulfur cluster binding"/>
    <property type="evidence" value="ECO:0007669"/>
    <property type="project" value="UniProtKB-KW"/>
</dbReference>
<dbReference type="InterPro" id="IPR051919">
    <property type="entry name" value="W-dependent_AOR"/>
</dbReference>
<accession>A0A9Q7AN91</accession>
<dbReference type="Gene3D" id="1.10.569.10">
    <property type="entry name" value="Aldehyde Ferredoxin Oxidoreductase Protein, subunit A, domain 2"/>
    <property type="match status" value="1"/>
</dbReference>
<evidence type="ECO:0000256" key="2">
    <source>
        <dbReference type="ARBA" id="ARBA00011032"/>
    </source>
</evidence>
<dbReference type="GO" id="GO:0016625">
    <property type="term" value="F:oxidoreductase activity, acting on the aldehyde or oxo group of donors, iron-sulfur protein as acceptor"/>
    <property type="evidence" value="ECO:0007669"/>
    <property type="project" value="InterPro"/>
</dbReference>
<keyword evidence="7" id="KW-0411">Iron-sulfur</keyword>
<gene>
    <name evidence="10" type="ORF">KAR29_01190</name>
</gene>
<evidence type="ECO:0000259" key="9">
    <source>
        <dbReference type="SMART" id="SM00790"/>
    </source>
</evidence>
<dbReference type="RefSeq" id="WP_274373833.1">
    <property type="nucleotide sequence ID" value="NZ_CP072943.1"/>
</dbReference>
<dbReference type="SMART" id="SM00790">
    <property type="entry name" value="AFOR_N"/>
    <property type="match status" value="1"/>
</dbReference>
<comment type="similarity">
    <text evidence="2">Belongs to the AOR/FOR family.</text>
</comment>
<evidence type="ECO:0000256" key="4">
    <source>
        <dbReference type="ARBA" id="ARBA00022723"/>
    </source>
</evidence>
<dbReference type="SUPFAM" id="SSF48310">
    <property type="entry name" value="Aldehyde ferredoxin oxidoreductase, C-terminal domains"/>
    <property type="match status" value="1"/>
</dbReference>
<dbReference type="InterPro" id="IPR001203">
    <property type="entry name" value="OxRdtase_Ald_Fedxn_C"/>
</dbReference>
<dbReference type="InterPro" id="IPR013985">
    <property type="entry name" value="Ald_Fedxn_OxRdtase_dom3"/>
</dbReference>
<evidence type="ECO:0000256" key="8">
    <source>
        <dbReference type="ARBA" id="ARBA00049934"/>
    </source>
</evidence>
<dbReference type="GO" id="GO:0046872">
    <property type="term" value="F:metal ion binding"/>
    <property type="evidence" value="ECO:0007669"/>
    <property type="project" value="UniProtKB-KW"/>
</dbReference>
<evidence type="ECO:0000313" key="11">
    <source>
        <dbReference type="Proteomes" id="UP000671879"/>
    </source>
</evidence>
<dbReference type="Gene3D" id="3.60.9.10">
    <property type="entry name" value="Aldehyde ferredoxin oxidoreductase, N-terminal domain"/>
    <property type="match status" value="1"/>
</dbReference>
<feature type="domain" description="Aldehyde ferredoxin oxidoreductase N-terminal" evidence="9">
    <location>
        <begin position="4"/>
        <end position="207"/>
    </location>
</feature>
<comment type="cofactor">
    <cofactor evidence="1">
        <name>[4Fe-4S] cluster</name>
        <dbReference type="ChEBI" id="CHEBI:49883"/>
    </cofactor>
</comment>
<evidence type="ECO:0000256" key="6">
    <source>
        <dbReference type="ARBA" id="ARBA00023004"/>
    </source>
</evidence>
<dbReference type="Gene3D" id="1.10.599.10">
    <property type="entry name" value="Aldehyde Ferredoxin Oxidoreductase Protein, subunit A, domain 3"/>
    <property type="match status" value="1"/>
</dbReference>
<dbReference type="KEGG" id="aram:KAR29_01190"/>
<dbReference type="AlphaFoldDB" id="A0A9Q7AN91"/>
<sequence length="620" mass="67158">MAGWWKRQLRVNLTEKSWKAEAIAEKDLKDLLGGSALGAKILLEEVPPRTDPLAPENRLIFAVGPLQGVNVPGNAKWSVITRGPLTGSFLDSAGTGHWAPAFKKTGYDLLVIEGRASDPTWLFIDDDGVRFLDGAALWGLDTVETGEKIKEILGDRRINALNIGPAGERGNPIACISCDGHSFAGRGGSGAVMGSKNLKAIAAWGTKEVPVADGQKAAALSKELFQLLHKQGEGFRQHGTPVVMVPLQEMGDVPIKYWRGDVWDRGAALLGAPRYTDYLKVKPLPCANCPIGCHRHIHFEYPDGRVLEGNGPEYETLGMMGANLLVDDLGAVCRANDRANRMGIDTVSCGAYIGFLMECFEAGWITTADNDGKAIRWGDGEALVDLTDKIARLEGIGRLFEKGILGAAAAIGHDSEKITVQVKNLDFPAHDPRAVFGLGVNYATGTRGACHERGDCQAGATGLMYPELGQESPPDRFSVEEAAYSAYIYQTTSVLYNSLTLCKFMIKGAGMTLSDVSALMKEITGEEHPPKEMFRCAERGFTLQRLINVRDGMSRKDDTLPPKMGLAAIVGGRAGKTPTPHDRILDDYYRLRGWDEEGIPKAETLEELGLGEYVAYLPGK</sequence>
<dbReference type="PANTHER" id="PTHR30038">
    <property type="entry name" value="ALDEHYDE FERREDOXIN OXIDOREDUCTASE"/>
    <property type="match status" value="1"/>
</dbReference>
<evidence type="ECO:0000313" key="10">
    <source>
        <dbReference type="EMBL" id="QTX32587.1"/>
    </source>
</evidence>
<organism evidence="10 11">
    <name type="scientific">Aminithiophilus ramosus</name>
    <dbReference type="NCBI Taxonomy" id="3029084"/>
    <lineage>
        <taxon>Bacteria</taxon>
        <taxon>Thermotogati</taxon>
        <taxon>Synergistota</taxon>
        <taxon>Synergistia</taxon>
        <taxon>Synergistales</taxon>
        <taxon>Aminithiophilaceae</taxon>
        <taxon>Aminithiophilus</taxon>
    </lineage>
</organism>
<evidence type="ECO:0000256" key="5">
    <source>
        <dbReference type="ARBA" id="ARBA00023002"/>
    </source>
</evidence>
<dbReference type="GO" id="GO:0009055">
    <property type="term" value="F:electron transfer activity"/>
    <property type="evidence" value="ECO:0007669"/>
    <property type="project" value="InterPro"/>
</dbReference>
<evidence type="ECO:0000256" key="7">
    <source>
        <dbReference type="ARBA" id="ARBA00023014"/>
    </source>
</evidence>
<dbReference type="Pfam" id="PF02730">
    <property type="entry name" value="AFOR_N"/>
    <property type="match status" value="1"/>
</dbReference>
<dbReference type="PANTHER" id="PTHR30038:SF7">
    <property type="entry name" value="TUNGSTEN-CONTAINING GLYCERALDEHYDE-3-PHOSPHATE:FERREDOXIN OXIDOREDUCTASE"/>
    <property type="match status" value="1"/>
</dbReference>
<dbReference type="InterPro" id="IPR036021">
    <property type="entry name" value="Tungsten_al_ferr_oxy-like_C"/>
</dbReference>
<keyword evidence="4" id="KW-0479">Metal-binding</keyword>
<proteinExistence type="inferred from homology"/>
<evidence type="ECO:0000256" key="1">
    <source>
        <dbReference type="ARBA" id="ARBA00001966"/>
    </source>
</evidence>
<dbReference type="Pfam" id="PF01314">
    <property type="entry name" value="AFOR_C"/>
    <property type="match status" value="1"/>
</dbReference>